<accession>A0A1I4RX26</accession>
<dbReference type="Proteomes" id="UP000199556">
    <property type="component" value="Unassembled WGS sequence"/>
</dbReference>
<keyword evidence="2" id="KW-1185">Reference proteome</keyword>
<gene>
    <name evidence="1" type="ORF">SAMN05421721_11037</name>
</gene>
<dbReference type="RefSeq" id="WP_090485879.1">
    <property type="nucleotide sequence ID" value="NZ_FOUO01000010.1"/>
</dbReference>
<evidence type="ECO:0000313" key="2">
    <source>
        <dbReference type="Proteomes" id="UP000199556"/>
    </source>
</evidence>
<dbReference type="OrthoDB" id="5365713at2"/>
<evidence type="ECO:0008006" key="3">
    <source>
        <dbReference type="Google" id="ProtNLM"/>
    </source>
</evidence>
<protein>
    <recommendedName>
        <fullName evidence="3">Histidine kinase-, DNA gyrase B-, and HSP90-like ATPase</fullName>
    </recommendedName>
</protein>
<dbReference type="STRING" id="195064.SAMN05421721_11037"/>
<sequence>MNRELCICAEPEGCILKNGELIFYYVGYFSQNIIHAIGDAVRARLENGETPGAVRRRLFSIFVEMAQNIVHYSSEQLPGGHDPGAEIRAGSVCICREDAHYHIICRNPVTSEWAERLRHVLEDLRQMSRDEIRQAYRRQMREGEPEENSKGAGLGLLTIARDSEGPIDFRLEPGSAGDLIFTLKATL</sequence>
<dbReference type="NCBIfam" id="NF038262">
    <property type="entry name" value="SiaB_fam_kinase"/>
    <property type="match status" value="1"/>
</dbReference>
<reference evidence="1 2" key="1">
    <citation type="submission" date="2016-10" db="EMBL/GenBank/DDBJ databases">
        <authorList>
            <person name="de Groot N.N."/>
        </authorList>
    </citation>
    <scope>NUCLEOTIDE SEQUENCE [LARGE SCALE GENOMIC DNA]</scope>
    <source>
        <strain evidence="1 2">DSM 4180</strain>
    </source>
</reference>
<dbReference type="EMBL" id="FOUO01000010">
    <property type="protein sequence ID" value="SFM56584.1"/>
    <property type="molecule type" value="Genomic_DNA"/>
</dbReference>
<dbReference type="AlphaFoldDB" id="A0A1I4RX26"/>
<name>A0A1I4RX26_ECTMO</name>
<proteinExistence type="predicted"/>
<evidence type="ECO:0000313" key="1">
    <source>
        <dbReference type="EMBL" id="SFM56584.1"/>
    </source>
</evidence>
<dbReference type="Pfam" id="PF19788">
    <property type="entry name" value="DUF6272"/>
    <property type="match status" value="1"/>
</dbReference>
<organism evidence="1 2">
    <name type="scientific">Ectothiorhodospira mobilis</name>
    <dbReference type="NCBI Taxonomy" id="195064"/>
    <lineage>
        <taxon>Bacteria</taxon>
        <taxon>Pseudomonadati</taxon>
        <taxon>Pseudomonadota</taxon>
        <taxon>Gammaproteobacteria</taxon>
        <taxon>Chromatiales</taxon>
        <taxon>Ectothiorhodospiraceae</taxon>
        <taxon>Ectothiorhodospira</taxon>
    </lineage>
</organism>
<dbReference type="InterPro" id="IPR046239">
    <property type="entry name" value="DUF6272"/>
</dbReference>